<dbReference type="SUPFAM" id="SSF53756">
    <property type="entry name" value="UDP-Glycosyltransferase/glycogen phosphorylase"/>
    <property type="match status" value="1"/>
</dbReference>
<dbReference type="PANTHER" id="PTHR45947:SF3">
    <property type="entry name" value="SULFOQUINOVOSYL TRANSFERASE SQD2"/>
    <property type="match status" value="1"/>
</dbReference>
<dbReference type="AlphaFoldDB" id="A0A4R6XBY9"/>
<dbReference type="CDD" id="cd03801">
    <property type="entry name" value="GT4_PimA-like"/>
    <property type="match status" value="1"/>
</dbReference>
<reference evidence="2 3" key="1">
    <citation type="submission" date="2019-03" db="EMBL/GenBank/DDBJ databases">
        <title>Genomic Encyclopedia of Type Strains, Phase IV (KMG-IV): sequencing the most valuable type-strain genomes for metagenomic binning, comparative biology and taxonomic classification.</title>
        <authorList>
            <person name="Goeker M."/>
        </authorList>
    </citation>
    <scope>NUCLEOTIDE SEQUENCE [LARGE SCALE GENOMIC DNA]</scope>
    <source>
        <strain evidence="2 3">DSM 5604</strain>
    </source>
</reference>
<dbReference type="InterPro" id="IPR001296">
    <property type="entry name" value="Glyco_trans_1"/>
</dbReference>
<evidence type="ECO:0000313" key="3">
    <source>
        <dbReference type="Proteomes" id="UP000295729"/>
    </source>
</evidence>
<evidence type="ECO:0000259" key="1">
    <source>
        <dbReference type="Pfam" id="PF00534"/>
    </source>
</evidence>
<evidence type="ECO:0000313" key="2">
    <source>
        <dbReference type="EMBL" id="TDR13078.1"/>
    </source>
</evidence>
<protein>
    <submittedName>
        <fullName evidence="2">Glycosyltransferase involved in cell wall biosynthesis</fullName>
    </submittedName>
</protein>
<accession>A0A4R6XBY9</accession>
<comment type="caution">
    <text evidence="2">The sequence shown here is derived from an EMBL/GenBank/DDBJ whole genome shotgun (WGS) entry which is preliminary data.</text>
</comment>
<dbReference type="Pfam" id="PF00534">
    <property type="entry name" value="Glycos_transf_1"/>
    <property type="match status" value="1"/>
</dbReference>
<dbReference type="InterPro" id="IPR050194">
    <property type="entry name" value="Glycosyltransferase_grp1"/>
</dbReference>
<feature type="domain" description="Glycosyl transferase family 1" evidence="1">
    <location>
        <begin position="187"/>
        <end position="352"/>
    </location>
</feature>
<gene>
    <name evidence="2" type="ORF">C8D85_1951</name>
</gene>
<dbReference type="Gene3D" id="3.40.50.2000">
    <property type="entry name" value="Glycogen Phosphorylase B"/>
    <property type="match status" value="2"/>
</dbReference>
<keyword evidence="3" id="KW-1185">Reference proteome</keyword>
<dbReference type="OrthoDB" id="9790710at2"/>
<dbReference type="RefSeq" id="WP_133562124.1">
    <property type="nucleotide sequence ID" value="NZ_SNZA01000003.1"/>
</dbReference>
<dbReference type="Proteomes" id="UP000295729">
    <property type="component" value="Unassembled WGS sequence"/>
</dbReference>
<dbReference type="EMBL" id="SNZA01000003">
    <property type="protein sequence ID" value="TDR13078.1"/>
    <property type="molecule type" value="Genomic_DNA"/>
</dbReference>
<keyword evidence="2" id="KW-0808">Transferase</keyword>
<dbReference type="GO" id="GO:0016757">
    <property type="term" value="F:glycosyltransferase activity"/>
    <property type="evidence" value="ECO:0007669"/>
    <property type="project" value="InterPro"/>
</dbReference>
<sequence>MSKRKLVIVQRVVPSYSYDFFNSISRSLPSNWRLVVISDFVSKNELNQFSEECLFEKINYKMKGLFSLDLDYSFFLKLRKCDADIIVFSGNTRSLFTIPSMFYFKLKGVSVFSWGMFHRIGESSLISNFLYRAYSLFSEKVLCYSRVGARNLISLGVDGNKISIIGTAINQDKPIFEHKAASKERIDEILKKYDLSGKKVVIQVVRLSEIKKPLLIVEVAKKLLKEDPDYRFVVIGEGELKIKLLESIKRNQLEKEIISLGSIYDEKELACWFSISSVYVIPTCIGLSAHHAMSYSLPVITDNSITYQASEFDIISNGLNGLVYEEGDISDFCNKISRVCNNLEYREFLSVNALVSVRDVHNLENKVSNFIRSLGI</sequence>
<dbReference type="PANTHER" id="PTHR45947">
    <property type="entry name" value="SULFOQUINOVOSYL TRANSFERASE SQD2"/>
    <property type="match status" value="1"/>
</dbReference>
<organism evidence="2 3">
    <name type="scientific">Marinomonas communis</name>
    <dbReference type="NCBI Taxonomy" id="28254"/>
    <lineage>
        <taxon>Bacteria</taxon>
        <taxon>Pseudomonadati</taxon>
        <taxon>Pseudomonadota</taxon>
        <taxon>Gammaproteobacteria</taxon>
        <taxon>Oceanospirillales</taxon>
        <taxon>Oceanospirillaceae</taxon>
        <taxon>Marinomonas</taxon>
    </lineage>
</organism>
<name>A0A4R6XBY9_9GAMM</name>
<proteinExistence type="predicted"/>